<proteinExistence type="predicted"/>
<dbReference type="PANTHER" id="PTHR46548:SF1">
    <property type="entry name" value="BAH AND TFIIS DOMAIN-CONTAINING PROTEIN-RELATED"/>
    <property type="match status" value="1"/>
</dbReference>
<reference evidence="7 8" key="1">
    <citation type="submission" date="2021-05" db="EMBL/GenBank/DDBJ databases">
        <title>Genome Assembly of Synthetic Allotetraploid Brassica napus Reveals Homoeologous Exchanges between Subgenomes.</title>
        <authorList>
            <person name="Davis J.T."/>
        </authorList>
    </citation>
    <scope>NUCLEOTIDE SEQUENCE [LARGE SCALE GENOMIC DNA]</scope>
    <source>
        <strain evidence="8">cv. Da-Ae</strain>
        <tissue evidence="7">Seedling</tissue>
    </source>
</reference>
<dbReference type="PROSITE" id="PS51038">
    <property type="entry name" value="BAH"/>
    <property type="match status" value="2"/>
</dbReference>
<dbReference type="PROSITE" id="PS51319">
    <property type="entry name" value="TFIIS_N"/>
    <property type="match status" value="2"/>
</dbReference>
<comment type="caution">
    <text evidence="7">The sequence shown here is derived from an EMBL/GenBank/DDBJ whole genome shotgun (WGS) entry which is preliminary data.</text>
</comment>
<feature type="domain" description="TFIIS N-terminal" evidence="6">
    <location>
        <begin position="1164"/>
        <end position="1250"/>
    </location>
</feature>
<feature type="domain" description="TFIIS N-terminal" evidence="6">
    <location>
        <begin position="331"/>
        <end position="417"/>
    </location>
</feature>
<dbReference type="Gene3D" id="1.20.930.10">
    <property type="entry name" value="Conserved domain common to transcription factors TFIIS, elongin A, CRSP70"/>
    <property type="match status" value="2"/>
</dbReference>
<feature type="compositionally biased region" description="Basic and acidic residues" evidence="4">
    <location>
        <begin position="720"/>
        <end position="733"/>
    </location>
</feature>
<dbReference type="InterPro" id="IPR003617">
    <property type="entry name" value="TFIIS/CRSP70_N_sub"/>
</dbReference>
<feature type="compositionally biased region" description="Basic and acidic residues" evidence="4">
    <location>
        <begin position="1067"/>
        <end position="1092"/>
    </location>
</feature>
<feature type="compositionally biased region" description="Polar residues" evidence="4">
    <location>
        <begin position="190"/>
        <end position="220"/>
    </location>
</feature>
<feature type="compositionally biased region" description="Basic and acidic residues" evidence="4">
    <location>
        <begin position="1248"/>
        <end position="1262"/>
    </location>
</feature>
<organism evidence="7 8">
    <name type="scientific">Brassica napus</name>
    <name type="common">Rape</name>
    <dbReference type="NCBI Taxonomy" id="3708"/>
    <lineage>
        <taxon>Eukaryota</taxon>
        <taxon>Viridiplantae</taxon>
        <taxon>Streptophyta</taxon>
        <taxon>Embryophyta</taxon>
        <taxon>Tracheophyta</taxon>
        <taxon>Spermatophyta</taxon>
        <taxon>Magnoliopsida</taxon>
        <taxon>eudicotyledons</taxon>
        <taxon>Gunneridae</taxon>
        <taxon>Pentapetalae</taxon>
        <taxon>rosids</taxon>
        <taxon>malvids</taxon>
        <taxon>Brassicales</taxon>
        <taxon>Brassicaceae</taxon>
        <taxon>Brassiceae</taxon>
        <taxon>Brassica</taxon>
    </lineage>
</organism>
<evidence type="ECO:0000256" key="3">
    <source>
        <dbReference type="PROSITE-ProRule" id="PRU00649"/>
    </source>
</evidence>
<dbReference type="Pfam" id="PF08711">
    <property type="entry name" value="Med26"/>
    <property type="match status" value="2"/>
</dbReference>
<feature type="region of interest" description="Disordered" evidence="4">
    <location>
        <begin position="1248"/>
        <end position="1269"/>
    </location>
</feature>
<sequence length="2146" mass="230077">MHGRGLSEDRKKGHRRLMFRPPSRLISSLEASGGSSSLSLSSPSSFSKDGRRISVGDCALFKPPQDCPPFIGLIRLLVPEREGGGSFKVRVNWLYRPGELKLGKGVLLEAQPNEIFYSFHEDEIPAASLLHPCKVTFLPKGVELASGISSFVCWRVYDVMNESIWWLTDQDYIDERQQEVDNLLRKTRSKMTLQQGGRSPKSTNSPTTSQAKTGTEGMQNSSSSSSQGKGRKRERGDQGSESVKRERPSRIDDGGSGFVRTESSLKSEIAKITERGRLVDSEGVEKLVQLMLPEKNEKKTDLIGRSILASVVAATDKFDCLSRFVQLRGLPVFDEWLQEVHKGKIGDGSSPKDNGRSVDDFLLILLRALDKLPVNLNALQTCNIGKSVNHLRSHKNSEIGKKARSLVDTWKKRVEAEMDAKSGSNQGASWPGRYRQSEVSHGGRHSGVSADAARASASHQHPSKAPSPVPSENNDTNRPNFSLDGSSKIEDIIKPTSPTLGDVVKTGKGDSGSHSSMNALIESCVRDSEANACEAGVDDVGMNLLASAAADEISKSPVASPAVSLVSDSLMNDISENHTTGLPNEQAEALAKDPTIVEHVGSSGEQLASVVNVNDSKPSDSEMEDRVVADVKTEEISETDGVADTVMRTGNSALHSHLEAAGGAQVEDKPKVILSSELVNKMGEVVSVLSEFAKDRSTENVDRSMPEKLSDDNDCGGTANDRKAACTSEEHKPPVVLSSELDKETAEDVTVSSELPKGIAAEKMDVGINHVNQTDKQSKPVTAHLYSSLTNGEVEHVEASLKSAEVGKRCATTTCDDGDEAEECTSVAKDVPSVSASASASAGSELEARVEFDLNEGHRRLLMLRPPSRLISTASSSSSLSLSSPSSFSKDGRRISVGDCALFKPPQDCPPFIGLIRLLVPEREGGGSFKVRVNWLYRPGELKLGKGVLLEAQPNEIFYSFHEDEIPAASLLHPCKVTFLPRGVELPSGISSFVCWRVYDVMNESIWWLTDQDYIDERQQEVDKLLCKSLQQCGCSPMLTTSQVKTGTEGMQNSSSSSSQGKGRKRERGDQGSESVKRERPSRGDDSGSGFVRKESSLKSEIAKITERGRLVDSEGVEKLVQLMLPEKNEKKTDLIGRSILASAVAATDKFDCLSRFVQLRGLSVFDEWLQEVHRRKIGDGSSPKENDRSVDEFLLILLRALDKLPVNLNALQTCNIGKSVNRLRSHKNSEIGKKARSLVDTWKKRVEAEMDAKPGRPRQSEVSHGSRHSVVSFDATKTSVSHLHPFKSVSGISDNSVKSATTSPSSTRSAPSPGTGVAVANVGQQKNTVAVHAEGGLSRSISSQRTVTFEKAEGCSNKLLVKLPKCGERGGEHEKAVNESSKIEDIVKPTSPTSGDDVKTEKGHGESHSLMNALIESCVRDSEANACVAGADDVGMNLLATVAADEMSKSPVASPSVSRVSDSLDGLPSEQADNVNLTIVEHVSSSGEQLAVVENENDSKPGDLDENSDSEIEELQRLVDQCLESNENSDDIAPTAGHTSGIGGNISDDGDSGVVSDLKTDEISETDRVADTVMRTGNSALPECKAIVLCPKVDSLAVANSHSDVVDDNKKEQKPPVVLSSELVKETGEDVKVSSGFSKGVAAEKIDIGINHVNQTDKKNKPVTAHLDSSVTKIEVEHVEASLKSAEVGKQCATTTCADGHETEECTSVAKDVPSVSALAGSELEAGVKFDLNEAFNGDDTRKENSSNFSGSLSLTSTPLQTSRPPASITVAAAAKGAFVPRDDLLRNKPAVGWRGSAATSAFRPAEPRKVQEVASCDASTTAGKQTKTLLDFDLNVPDERVLEELPSQRFANPTNPSGVLDLDLNRLDDPADMNNHTVSSGHRVNSTFQQTNLSSGGSRDFDLNDGPAVDDVNVVESSLGFSQNSRSAQPVISGIRPGFSSWFPAVNNYSAMSIPQVLPERGSGPQRMVGPTSEVSSYTPDMCRGPVLLSSPAVSFPPSAFQYPGFPFGSSFPLSSANFSGASTPYMDSSSSGRLCFPPVNSQILGPGVAIPSNYPRPYVVNLPNGSSNGGVSDSSNNAKWFRSGLDLNSGPGGHETDEAALVQRQLSSSGSLPLRDEARMYQMSGGTLKRKEPDGGWDGGGYK</sequence>
<evidence type="ECO:0000313" key="8">
    <source>
        <dbReference type="Proteomes" id="UP000824890"/>
    </source>
</evidence>
<evidence type="ECO:0000259" key="5">
    <source>
        <dbReference type="PROSITE" id="PS51038"/>
    </source>
</evidence>
<feature type="region of interest" description="Disordered" evidence="4">
    <location>
        <begin position="417"/>
        <end position="514"/>
    </location>
</feature>
<feature type="region of interest" description="Disordered" evidence="4">
    <location>
        <begin position="188"/>
        <end position="259"/>
    </location>
</feature>
<dbReference type="InterPro" id="IPR035441">
    <property type="entry name" value="TFIIS/LEDGF_dom_sf"/>
</dbReference>
<evidence type="ECO:0000313" key="7">
    <source>
        <dbReference type="EMBL" id="KAH0852031.1"/>
    </source>
</evidence>
<feature type="region of interest" description="Disordered" evidence="4">
    <location>
        <begin position="1449"/>
        <end position="1470"/>
    </location>
</feature>
<feature type="compositionally biased region" description="Low complexity" evidence="4">
    <location>
        <begin position="1747"/>
        <end position="1765"/>
    </location>
</feature>
<feature type="domain" description="BAH" evidence="5">
    <location>
        <begin position="51"/>
        <end position="168"/>
    </location>
</feature>
<name>A0ABQ7X818_BRANA</name>
<dbReference type="InterPro" id="IPR017923">
    <property type="entry name" value="TFIIS_N"/>
</dbReference>
<dbReference type="Proteomes" id="UP000824890">
    <property type="component" value="Unassembled WGS sequence"/>
</dbReference>
<keyword evidence="2 3" id="KW-0539">Nucleus</keyword>
<protein>
    <submittedName>
        <fullName evidence="7">Uncharacterized protein</fullName>
    </submittedName>
</protein>
<feature type="compositionally biased region" description="Low complexity" evidence="4">
    <location>
        <begin position="1450"/>
        <end position="1464"/>
    </location>
</feature>
<dbReference type="InterPro" id="IPR001025">
    <property type="entry name" value="BAH_dom"/>
</dbReference>
<dbReference type="Pfam" id="PF01426">
    <property type="entry name" value="BAH"/>
    <property type="match status" value="2"/>
</dbReference>
<feature type="compositionally biased region" description="Basic and acidic residues" evidence="4">
    <location>
        <begin position="1370"/>
        <end position="1388"/>
    </location>
</feature>
<dbReference type="EMBL" id="JAGKQM010001313">
    <property type="protein sequence ID" value="KAH0852031.1"/>
    <property type="molecule type" value="Genomic_DNA"/>
</dbReference>
<dbReference type="SMART" id="SM00509">
    <property type="entry name" value="TFS2N"/>
    <property type="match status" value="2"/>
</dbReference>
<dbReference type="SMART" id="SM00439">
    <property type="entry name" value="BAH"/>
    <property type="match status" value="2"/>
</dbReference>
<evidence type="ECO:0000256" key="1">
    <source>
        <dbReference type="ARBA" id="ARBA00004123"/>
    </source>
</evidence>
<gene>
    <name evidence="7" type="ORF">HID58_094265</name>
</gene>
<dbReference type="PANTHER" id="PTHR46548">
    <property type="entry name" value="BAH AND TFIIS DOMAIN-CONTAINING PROTEIN-RELATED"/>
    <property type="match status" value="1"/>
</dbReference>
<keyword evidence="8" id="KW-1185">Reference proteome</keyword>
<dbReference type="CDD" id="cd00183">
    <property type="entry name" value="TFIIS_I"/>
    <property type="match status" value="2"/>
</dbReference>
<feature type="region of interest" description="Disordered" evidence="4">
    <location>
        <begin position="2108"/>
        <end position="2146"/>
    </location>
</feature>
<feature type="compositionally biased region" description="Low complexity" evidence="4">
    <location>
        <begin position="1300"/>
        <end position="1314"/>
    </location>
</feature>
<feature type="compositionally biased region" description="Low complexity" evidence="4">
    <location>
        <begin position="30"/>
        <end position="47"/>
    </location>
</feature>
<feature type="compositionally biased region" description="Basic and acidic residues" evidence="4">
    <location>
        <begin position="698"/>
        <end position="711"/>
    </location>
</feature>
<feature type="compositionally biased region" description="Polar residues" evidence="4">
    <location>
        <begin position="1044"/>
        <end position="1053"/>
    </location>
</feature>
<feature type="domain" description="BAH" evidence="5">
    <location>
        <begin position="893"/>
        <end position="1010"/>
    </location>
</feature>
<feature type="compositionally biased region" description="Basic and acidic residues" evidence="4">
    <location>
        <begin position="1397"/>
        <end position="1408"/>
    </location>
</feature>
<comment type="subcellular location">
    <subcellularLocation>
        <location evidence="1 3">Nucleus</location>
    </subcellularLocation>
</comment>
<dbReference type="Gene3D" id="2.30.30.490">
    <property type="match status" value="2"/>
</dbReference>
<evidence type="ECO:0000256" key="2">
    <source>
        <dbReference type="ARBA" id="ARBA00023242"/>
    </source>
</evidence>
<evidence type="ECO:0000259" key="6">
    <source>
        <dbReference type="PROSITE" id="PS51319"/>
    </source>
</evidence>
<dbReference type="InterPro" id="IPR043151">
    <property type="entry name" value="BAH_sf"/>
</dbReference>
<feature type="region of interest" description="Disordered" evidence="4">
    <location>
        <begin position="1738"/>
        <end position="1765"/>
    </location>
</feature>
<dbReference type="SUPFAM" id="SSF47676">
    <property type="entry name" value="Conserved domain common to transcription factors TFIIS, elongin A, CRSP70"/>
    <property type="match status" value="2"/>
</dbReference>
<feature type="region of interest" description="Disordered" evidence="4">
    <location>
        <begin position="1370"/>
        <end position="1408"/>
    </location>
</feature>
<feature type="region of interest" description="Disordered" evidence="4">
    <location>
        <begin position="30"/>
        <end position="49"/>
    </location>
</feature>
<feature type="region of interest" description="Disordered" evidence="4">
    <location>
        <begin position="1044"/>
        <end position="1092"/>
    </location>
</feature>
<evidence type="ECO:0000256" key="4">
    <source>
        <dbReference type="SAM" id="MobiDB-lite"/>
    </source>
</evidence>
<feature type="compositionally biased region" description="Basic and acidic residues" evidence="4">
    <location>
        <begin position="234"/>
        <end position="253"/>
    </location>
</feature>
<feature type="region of interest" description="Disordered" evidence="4">
    <location>
        <begin position="1287"/>
        <end position="1317"/>
    </location>
</feature>
<feature type="compositionally biased region" description="Polar residues" evidence="4">
    <location>
        <begin position="470"/>
        <end position="485"/>
    </location>
</feature>
<accession>A0ABQ7X818</accession>
<feature type="region of interest" description="Disordered" evidence="4">
    <location>
        <begin position="698"/>
        <end position="734"/>
    </location>
</feature>
<feature type="region of interest" description="Disordered" evidence="4">
    <location>
        <begin position="1528"/>
        <end position="1554"/>
    </location>
</feature>